<evidence type="ECO:0000256" key="1">
    <source>
        <dbReference type="ARBA" id="ARBA00022801"/>
    </source>
</evidence>
<dbReference type="PANTHER" id="PTHR22946">
    <property type="entry name" value="DIENELACTONE HYDROLASE DOMAIN-CONTAINING PROTEIN-RELATED"/>
    <property type="match status" value="1"/>
</dbReference>
<keyword evidence="3" id="KW-1185">Reference proteome</keyword>
<gene>
    <name evidence="2" type="ORF">NCTC12151_02401</name>
</gene>
<keyword evidence="1" id="KW-0378">Hydrolase</keyword>
<dbReference type="RefSeq" id="WP_111740852.1">
    <property type="nucleotide sequence ID" value="NZ_LR698987.1"/>
</dbReference>
<protein>
    <submittedName>
        <fullName evidence="2">Fermentation/respiration switch protein</fullName>
    </submittedName>
</protein>
<dbReference type="Pfam" id="PF06500">
    <property type="entry name" value="FrsA-like"/>
    <property type="match status" value="1"/>
</dbReference>
<dbReference type="KEGG" id="lri:NCTC12151_02401"/>
<dbReference type="InterPro" id="IPR029058">
    <property type="entry name" value="AB_hydrolase_fold"/>
</dbReference>
<dbReference type="OrthoDB" id="5590073at2"/>
<dbReference type="GO" id="GO:0016787">
    <property type="term" value="F:hydrolase activity"/>
    <property type="evidence" value="ECO:0007669"/>
    <property type="project" value="UniProtKB-KW"/>
</dbReference>
<accession>A0A2X4UPX5</accession>
<evidence type="ECO:0000313" key="3">
    <source>
        <dbReference type="Proteomes" id="UP000249005"/>
    </source>
</evidence>
<dbReference type="NCBIfam" id="NF003460">
    <property type="entry name" value="PRK05077.1"/>
    <property type="match status" value="1"/>
</dbReference>
<sequence>MPKSNLSEILFKPSFKHPETSTLVRRVVQTSGSVHSSLDGESQSNWYRMINKIIWAWRGVDPIEVENVLARIAASTNERTNEALLDTVIGYRGGNWIYEWAKEGMVWQKEALDLACKDPAKAGAYWLKACNFYSIASYPHLRGDPLAEQAELLADRAYREAANYLPYELKSLEFRVDGGTLTGFLHLPEGGKGPYPTVLMCGSLDNLLSDYSPLFRNYLAPNGIAMLCVDLPSLGFSSKWPLTEDTSLLHRQVLHQLGNVPWIDDRRVAALGVRFGANVAVRLGYLESHRLQGVACIGPIVHDLFVNESSQASTPMVYRDIIASRLKLDSTTDNMLQSELSRYSLKVQGLLGRRNPLPMCSVHFEKDVISPLTESKLITSSSAEGKLITVGATPLLSNLKDGLTQLTGWIQTKIC</sequence>
<name>A0A2X4UPX5_9GAMM</name>
<evidence type="ECO:0000313" key="2">
    <source>
        <dbReference type="EMBL" id="SQI41887.1"/>
    </source>
</evidence>
<dbReference type="InterPro" id="IPR010520">
    <property type="entry name" value="FrsA-like"/>
</dbReference>
<reference evidence="2 3" key="1">
    <citation type="submission" date="2018-06" db="EMBL/GenBank/DDBJ databases">
        <authorList>
            <consortium name="Pathogen Informatics"/>
            <person name="Doyle S."/>
        </authorList>
    </citation>
    <scope>NUCLEOTIDE SEQUENCE [LARGE SCALE GENOMIC DNA]</scope>
    <source>
        <strain evidence="2 3">NCTC12151</strain>
    </source>
</reference>
<dbReference type="SUPFAM" id="SSF53474">
    <property type="entry name" value="alpha/beta-Hydrolases"/>
    <property type="match status" value="1"/>
</dbReference>
<organism evidence="2 3">
    <name type="scientific">Leminorella richardii</name>
    <dbReference type="NCBI Taxonomy" id="158841"/>
    <lineage>
        <taxon>Bacteria</taxon>
        <taxon>Pseudomonadati</taxon>
        <taxon>Pseudomonadota</taxon>
        <taxon>Gammaproteobacteria</taxon>
        <taxon>Enterobacterales</taxon>
        <taxon>Budviciaceae</taxon>
        <taxon>Leminorella</taxon>
    </lineage>
</organism>
<dbReference type="InterPro" id="IPR050261">
    <property type="entry name" value="FrsA_esterase"/>
</dbReference>
<dbReference type="EMBL" id="LS483470">
    <property type="protein sequence ID" value="SQI41887.1"/>
    <property type="molecule type" value="Genomic_DNA"/>
</dbReference>
<dbReference type="PANTHER" id="PTHR22946:SF4">
    <property type="entry name" value="ESTERASE FRSA"/>
    <property type="match status" value="1"/>
</dbReference>
<dbReference type="AlphaFoldDB" id="A0A2X4UPX5"/>
<dbReference type="Proteomes" id="UP000249005">
    <property type="component" value="Chromosome 1"/>
</dbReference>
<proteinExistence type="predicted"/>
<dbReference type="Gene3D" id="3.40.50.1820">
    <property type="entry name" value="alpha/beta hydrolase"/>
    <property type="match status" value="1"/>
</dbReference>